<dbReference type="InterPro" id="IPR020594">
    <property type="entry name" value="Ribosomal_bL9_bac/chp"/>
</dbReference>
<dbReference type="Pfam" id="PF01281">
    <property type="entry name" value="Ribosomal_L9_N"/>
    <property type="match status" value="1"/>
</dbReference>
<dbReference type="InterPro" id="IPR036935">
    <property type="entry name" value="Ribosomal_bL9_N_sf"/>
</dbReference>
<dbReference type="GO" id="GO:0019843">
    <property type="term" value="F:rRNA binding"/>
    <property type="evidence" value="ECO:0007669"/>
    <property type="project" value="UniProtKB-KW"/>
</dbReference>
<dbReference type="InterPro" id="IPR020069">
    <property type="entry name" value="Ribosomal_bL9_C"/>
</dbReference>
<dbReference type="GO" id="GO:0003735">
    <property type="term" value="F:structural constituent of ribosome"/>
    <property type="evidence" value="ECO:0007669"/>
    <property type="project" value="InterPro"/>
</dbReference>
<keyword evidence="3" id="KW-0694">RNA-binding</keyword>
<dbReference type="EMBL" id="UOGF01000063">
    <property type="protein sequence ID" value="VAX30729.1"/>
    <property type="molecule type" value="Genomic_DNA"/>
</dbReference>
<evidence type="ECO:0000259" key="6">
    <source>
        <dbReference type="PROSITE" id="PS00651"/>
    </source>
</evidence>
<evidence type="ECO:0000256" key="2">
    <source>
        <dbReference type="ARBA" id="ARBA00022730"/>
    </source>
</evidence>
<dbReference type="InterPro" id="IPR020070">
    <property type="entry name" value="Ribosomal_bL9_N"/>
</dbReference>
<dbReference type="PANTHER" id="PTHR21368">
    <property type="entry name" value="50S RIBOSOMAL PROTEIN L9"/>
    <property type="match status" value="1"/>
</dbReference>
<dbReference type="InterPro" id="IPR009027">
    <property type="entry name" value="Ribosomal_bL9/RNase_H1_N"/>
</dbReference>
<protein>
    <submittedName>
        <fullName evidence="7">LSU ribosomal protein L9p</fullName>
    </submittedName>
</protein>
<sequence>MKVILKSDVERLGRMGDLVEVKAGYARNFLLPQSLAALATNKNVKMLAHEKRIIDAKIKKVRLSAEDVAQKVAALSLSIPAQVGEEGKLFGSVVSKDIADAMLAAGMEIDKRKILLDKPIKALGVFQIPVKIHHDVSASVKVEVVARTENTEA</sequence>
<dbReference type="PROSITE" id="PS00651">
    <property type="entry name" value="RIBOSOMAL_L9"/>
    <property type="match status" value="1"/>
</dbReference>
<feature type="domain" description="Ribosomal protein L9" evidence="6">
    <location>
        <begin position="13"/>
        <end position="40"/>
    </location>
</feature>
<accession>A0A3B1CKQ3</accession>
<evidence type="ECO:0000313" key="7">
    <source>
        <dbReference type="EMBL" id="VAX30729.1"/>
    </source>
</evidence>
<dbReference type="HAMAP" id="MF_00503">
    <property type="entry name" value="Ribosomal_bL9"/>
    <property type="match status" value="1"/>
</dbReference>
<dbReference type="Pfam" id="PF03948">
    <property type="entry name" value="Ribosomal_L9_C"/>
    <property type="match status" value="1"/>
</dbReference>
<dbReference type="GO" id="GO:1990904">
    <property type="term" value="C:ribonucleoprotein complex"/>
    <property type="evidence" value="ECO:0007669"/>
    <property type="project" value="UniProtKB-KW"/>
</dbReference>
<dbReference type="Gene3D" id="3.40.5.10">
    <property type="entry name" value="Ribosomal protein L9, N-terminal domain"/>
    <property type="match status" value="1"/>
</dbReference>
<evidence type="ECO:0000256" key="3">
    <source>
        <dbReference type="ARBA" id="ARBA00022884"/>
    </source>
</evidence>
<dbReference type="Gene3D" id="3.10.430.100">
    <property type="entry name" value="Ribosomal protein L9, C-terminal domain"/>
    <property type="match status" value="1"/>
</dbReference>
<comment type="similarity">
    <text evidence="1">Belongs to the bacterial ribosomal protein bL9 family.</text>
</comment>
<evidence type="ECO:0000256" key="4">
    <source>
        <dbReference type="ARBA" id="ARBA00022980"/>
    </source>
</evidence>
<dbReference type="SUPFAM" id="SSF55658">
    <property type="entry name" value="L9 N-domain-like"/>
    <property type="match status" value="1"/>
</dbReference>
<proteinExistence type="inferred from homology"/>
<organism evidence="7">
    <name type="scientific">hydrothermal vent metagenome</name>
    <dbReference type="NCBI Taxonomy" id="652676"/>
    <lineage>
        <taxon>unclassified sequences</taxon>
        <taxon>metagenomes</taxon>
        <taxon>ecological metagenomes</taxon>
    </lineage>
</organism>
<gene>
    <name evidence="7" type="ORF">MNBD_NITROSPIRAE01-2021</name>
</gene>
<dbReference type="InterPro" id="IPR036791">
    <property type="entry name" value="Ribosomal_bL9_C_sf"/>
</dbReference>
<dbReference type="AlphaFoldDB" id="A0A3B1CKQ3"/>
<keyword evidence="4 7" id="KW-0689">Ribosomal protein</keyword>
<evidence type="ECO:0000256" key="5">
    <source>
        <dbReference type="ARBA" id="ARBA00023274"/>
    </source>
</evidence>
<keyword evidence="2" id="KW-0699">rRNA-binding</keyword>
<dbReference type="GO" id="GO:0006412">
    <property type="term" value="P:translation"/>
    <property type="evidence" value="ECO:0007669"/>
    <property type="project" value="InterPro"/>
</dbReference>
<name>A0A3B1CKQ3_9ZZZZ</name>
<dbReference type="GO" id="GO:0005840">
    <property type="term" value="C:ribosome"/>
    <property type="evidence" value="ECO:0007669"/>
    <property type="project" value="UniProtKB-KW"/>
</dbReference>
<dbReference type="NCBIfam" id="TIGR00158">
    <property type="entry name" value="L9"/>
    <property type="match status" value="1"/>
</dbReference>
<reference evidence="7" key="1">
    <citation type="submission" date="2018-06" db="EMBL/GenBank/DDBJ databases">
        <authorList>
            <person name="Zhirakovskaya E."/>
        </authorList>
    </citation>
    <scope>NUCLEOTIDE SEQUENCE</scope>
</reference>
<dbReference type="InterPro" id="IPR000244">
    <property type="entry name" value="Ribosomal_bL9"/>
</dbReference>
<keyword evidence="5" id="KW-0687">Ribonucleoprotein</keyword>
<dbReference type="SUPFAM" id="SSF55653">
    <property type="entry name" value="Ribosomal protein L9 C-domain"/>
    <property type="match status" value="1"/>
</dbReference>
<evidence type="ECO:0000256" key="1">
    <source>
        <dbReference type="ARBA" id="ARBA00010605"/>
    </source>
</evidence>